<dbReference type="STRING" id="1365824.V5EXC8"/>
<evidence type="ECO:0000256" key="4">
    <source>
        <dbReference type="ARBA" id="ARBA00022729"/>
    </source>
</evidence>
<accession>V5EXC8</accession>
<dbReference type="PANTHER" id="PTHR47466:SF1">
    <property type="entry name" value="METALLOPROTEASE MEP1 (AFU_ORTHOLOGUE AFUA_1G07730)-RELATED"/>
    <property type="match status" value="1"/>
</dbReference>
<comment type="similarity">
    <text evidence="1">Belongs to the peptidase M43B family.</text>
</comment>
<dbReference type="EMBL" id="KI545860">
    <property type="protein sequence ID" value="EST08118.1"/>
    <property type="molecule type" value="Genomic_DNA"/>
</dbReference>
<protein>
    <recommendedName>
        <fullName evidence="10">Peptidase M43 pregnancy-associated plasma-A domain-containing protein</fullName>
    </recommendedName>
</protein>
<keyword evidence="12" id="KW-1185">Reference proteome</keyword>
<evidence type="ECO:0000313" key="11">
    <source>
        <dbReference type="EMBL" id="EST08118.1"/>
    </source>
</evidence>
<evidence type="ECO:0000313" key="12">
    <source>
        <dbReference type="Proteomes" id="UP000019377"/>
    </source>
</evidence>
<dbReference type="SUPFAM" id="SSF55486">
    <property type="entry name" value="Metalloproteases ('zincins'), catalytic domain"/>
    <property type="match status" value="1"/>
</dbReference>
<reference evidence="12" key="1">
    <citation type="journal article" date="2013" name="Genome Announc.">
        <title>Draft genome sequence of Pseudozyma brasiliensis sp. nov. strain GHG001, a high producer of endo-1,4-xylanase isolated from an insect pest of sugarcane.</title>
        <authorList>
            <person name="Oliveira J.V.D.C."/>
            <person name="dos Santos R.A.C."/>
            <person name="Borges T.A."/>
            <person name="Riano-Pachon D.M."/>
            <person name="Goldman G.H."/>
        </authorList>
    </citation>
    <scope>NUCLEOTIDE SEQUENCE [LARGE SCALE GENOMIC DNA]</scope>
    <source>
        <strain evidence="12">GHG001</strain>
    </source>
</reference>
<keyword evidence="5" id="KW-0378">Hydrolase</keyword>
<gene>
    <name evidence="11" type="ORF">PSEUBRA_SCAF18g04663</name>
</gene>
<evidence type="ECO:0000256" key="5">
    <source>
        <dbReference type="ARBA" id="ARBA00022801"/>
    </source>
</evidence>
<evidence type="ECO:0000256" key="6">
    <source>
        <dbReference type="ARBA" id="ARBA00022833"/>
    </source>
</evidence>
<keyword evidence="8" id="KW-1015">Disulfide bond</keyword>
<dbReference type="Pfam" id="PF05572">
    <property type="entry name" value="Peptidase_M43"/>
    <property type="match status" value="1"/>
</dbReference>
<dbReference type="MEROPS" id="M43.008"/>
<evidence type="ECO:0000256" key="3">
    <source>
        <dbReference type="ARBA" id="ARBA00022723"/>
    </source>
</evidence>
<evidence type="ECO:0000256" key="8">
    <source>
        <dbReference type="ARBA" id="ARBA00023157"/>
    </source>
</evidence>
<dbReference type="GO" id="GO:0046872">
    <property type="term" value="F:metal ion binding"/>
    <property type="evidence" value="ECO:0007669"/>
    <property type="project" value="UniProtKB-KW"/>
</dbReference>
<dbReference type="PANTHER" id="PTHR47466">
    <property type="match status" value="1"/>
</dbReference>
<dbReference type="RefSeq" id="XP_016293107.1">
    <property type="nucleotide sequence ID" value="XM_016435361.1"/>
</dbReference>
<dbReference type="InterPro" id="IPR024079">
    <property type="entry name" value="MetalloPept_cat_dom_sf"/>
</dbReference>
<dbReference type="InterPro" id="IPR008754">
    <property type="entry name" value="Peptidase_M43"/>
</dbReference>
<evidence type="ECO:0000259" key="10">
    <source>
        <dbReference type="Pfam" id="PF05572"/>
    </source>
</evidence>
<feature type="domain" description="Peptidase M43 pregnancy-associated plasma-A" evidence="10">
    <location>
        <begin position="159"/>
        <end position="290"/>
    </location>
</feature>
<name>V5EXC8_KALBG</name>
<keyword evidence="2" id="KW-0645">Protease</keyword>
<dbReference type="Proteomes" id="UP000019377">
    <property type="component" value="Unassembled WGS sequence"/>
</dbReference>
<dbReference type="GO" id="GO:0008237">
    <property type="term" value="F:metallopeptidase activity"/>
    <property type="evidence" value="ECO:0007669"/>
    <property type="project" value="UniProtKB-KW"/>
</dbReference>
<dbReference type="AlphaFoldDB" id="V5EXC8"/>
<evidence type="ECO:0000256" key="2">
    <source>
        <dbReference type="ARBA" id="ARBA00022670"/>
    </source>
</evidence>
<sequence length="295" mass="30614">MQFRSLAAFVGATLAIAAPAALAAPSSRICGSTNVASQAIEQALGLKIAALSALRGDSSRSSGVPYSNDTSASDAAFTSARIPVYYHVITDGTNGRLSDTIISNSISALNNGYSGTGLSFYLAGSETTVNSNWFNNVNQGTSAEKAMKAALRKGGANALNVYTVNFSGGLLGYATFPWSYSGNPQNDGVCLQYTSYPGGSINNYNQGKTLVHEVGHWAGLYHVFQGGCSGNGDFVNDTPPQSTATNGCPSGQDSCSGGGPDSVNNYMDYSYDRCMTGFTAGQTSRMGAAMDAYRL</sequence>
<feature type="signal peptide" evidence="9">
    <location>
        <begin position="1"/>
        <end position="23"/>
    </location>
</feature>
<dbReference type="OrthoDB" id="536211at2759"/>
<evidence type="ECO:0000256" key="7">
    <source>
        <dbReference type="ARBA" id="ARBA00023049"/>
    </source>
</evidence>
<evidence type="ECO:0000256" key="1">
    <source>
        <dbReference type="ARBA" id="ARBA00008721"/>
    </source>
</evidence>
<keyword evidence="4 9" id="KW-0732">Signal</keyword>
<dbReference type="GeneID" id="27417981"/>
<dbReference type="CDD" id="cd04275">
    <property type="entry name" value="ZnMc_pappalysin_like"/>
    <property type="match status" value="1"/>
</dbReference>
<dbReference type="OMA" id="WGTNDAM"/>
<keyword evidence="6" id="KW-0862">Zinc</keyword>
<keyword evidence="3" id="KW-0479">Metal-binding</keyword>
<dbReference type="GO" id="GO:0006508">
    <property type="term" value="P:proteolysis"/>
    <property type="evidence" value="ECO:0007669"/>
    <property type="project" value="UniProtKB-KW"/>
</dbReference>
<dbReference type="HOGENOM" id="CLU_048726_1_0_1"/>
<dbReference type="Gene3D" id="3.40.390.10">
    <property type="entry name" value="Collagenase (Catalytic Domain)"/>
    <property type="match status" value="1"/>
</dbReference>
<evidence type="ECO:0000256" key="9">
    <source>
        <dbReference type="SAM" id="SignalP"/>
    </source>
</evidence>
<organism evidence="11 12">
    <name type="scientific">Kalmanozyma brasiliensis (strain GHG001)</name>
    <name type="common">Yeast</name>
    <name type="synonym">Pseudozyma brasiliensis</name>
    <dbReference type="NCBI Taxonomy" id="1365824"/>
    <lineage>
        <taxon>Eukaryota</taxon>
        <taxon>Fungi</taxon>
        <taxon>Dikarya</taxon>
        <taxon>Basidiomycota</taxon>
        <taxon>Ustilaginomycotina</taxon>
        <taxon>Ustilaginomycetes</taxon>
        <taxon>Ustilaginales</taxon>
        <taxon>Ustilaginaceae</taxon>
        <taxon>Kalmanozyma</taxon>
    </lineage>
</organism>
<proteinExistence type="inferred from homology"/>
<keyword evidence="7" id="KW-0482">Metalloprotease</keyword>
<dbReference type="eggNOG" id="ENOG502S6EM">
    <property type="taxonomic scope" value="Eukaryota"/>
</dbReference>
<feature type="chain" id="PRO_5004732778" description="Peptidase M43 pregnancy-associated plasma-A domain-containing protein" evidence="9">
    <location>
        <begin position="24"/>
        <end position="295"/>
    </location>
</feature>